<evidence type="ECO:0000313" key="3">
    <source>
        <dbReference type="EMBL" id="SUZ70496.1"/>
    </source>
</evidence>
<dbReference type="SUPFAM" id="SSF142338">
    <property type="entry name" value="CofD-like"/>
    <property type="match status" value="1"/>
</dbReference>
<dbReference type="Gene3D" id="1.10.8.240">
    <property type="entry name" value="CofD-like domain"/>
    <property type="match status" value="1"/>
</dbReference>
<name>A0A381PTV1_9ZZZZ</name>
<dbReference type="Gene3D" id="3.40.50.10680">
    <property type="entry name" value="CofD-like domains"/>
    <property type="match status" value="1"/>
</dbReference>
<evidence type="ECO:0000256" key="1">
    <source>
        <dbReference type="ARBA" id="ARBA00022679"/>
    </source>
</evidence>
<dbReference type="GO" id="GO:0000287">
    <property type="term" value="F:magnesium ion binding"/>
    <property type="evidence" value="ECO:0007669"/>
    <property type="project" value="InterPro"/>
</dbReference>
<evidence type="ECO:0008006" key="4">
    <source>
        <dbReference type="Google" id="ProtNLM"/>
    </source>
</evidence>
<organism evidence="3">
    <name type="scientific">marine metagenome</name>
    <dbReference type="NCBI Taxonomy" id="408172"/>
    <lineage>
        <taxon>unclassified sequences</taxon>
        <taxon>metagenomes</taxon>
        <taxon>ecological metagenomes</taxon>
    </lineage>
</organism>
<sequence>MKNNILALSGGVGGAKLCLGLDRISSQPSLTIIANTGDDFKYLGLYISPDIDTLIYTLAGINNPTTGWGRDDETWNTHSMLEKFGMENWFQLGDKDLALHLYKNEQMTMGLSLTKITQKIAQRFSLRSRILPMTDEPVQTMIDSDMGLLSFQEYFVKNQSKPPIKNISFSGSREATASPELQQAMKGKDFDAIVICPSNPYLSIDPILSIDEIKTFIQSSTQPVIAVSPIVKGTAIKGPTAKIMEEFKIPVSVISIAEHYHPLIDGLVIDNKDGNQATQIESMGLQVKVTNTIMKNDQDKTQLAQDVITFTESINTEGGS</sequence>
<dbReference type="GO" id="GO:0043743">
    <property type="term" value="F:LPPG:FO 2-phospho-L-lactate transferase activity"/>
    <property type="evidence" value="ECO:0007669"/>
    <property type="project" value="InterPro"/>
</dbReference>
<dbReference type="HAMAP" id="MF_01257">
    <property type="entry name" value="CofD"/>
    <property type="match status" value="1"/>
</dbReference>
<reference evidence="3" key="1">
    <citation type="submission" date="2018-05" db="EMBL/GenBank/DDBJ databases">
        <authorList>
            <person name="Lanie J.A."/>
            <person name="Ng W.-L."/>
            <person name="Kazmierczak K.M."/>
            <person name="Andrzejewski T.M."/>
            <person name="Davidsen T.M."/>
            <person name="Wayne K.J."/>
            <person name="Tettelin H."/>
            <person name="Glass J.I."/>
            <person name="Rusch D."/>
            <person name="Podicherti R."/>
            <person name="Tsui H.-C.T."/>
            <person name="Winkler M.E."/>
        </authorList>
    </citation>
    <scope>NUCLEOTIDE SEQUENCE</scope>
</reference>
<proteinExistence type="inferred from homology"/>
<evidence type="ECO:0000256" key="2">
    <source>
        <dbReference type="ARBA" id="ARBA00022842"/>
    </source>
</evidence>
<accession>A0A381PTV1</accession>
<dbReference type="InterPro" id="IPR010115">
    <property type="entry name" value="FbiA/CofD"/>
</dbReference>
<dbReference type="NCBIfam" id="TIGR01819">
    <property type="entry name" value="F420_cofD"/>
    <property type="match status" value="1"/>
</dbReference>
<dbReference type="PANTHER" id="PTHR43007:SF1">
    <property type="entry name" value="2-PHOSPHO-L-LACTATE TRANSFERASE"/>
    <property type="match status" value="1"/>
</dbReference>
<protein>
    <recommendedName>
        <fullName evidence="4">2-phospho-L-lactate transferase</fullName>
    </recommendedName>
</protein>
<keyword evidence="2" id="KW-0460">Magnesium</keyword>
<dbReference type="Pfam" id="PF01933">
    <property type="entry name" value="CofD"/>
    <property type="match status" value="1"/>
</dbReference>
<keyword evidence="1" id="KW-0808">Transferase</keyword>
<dbReference type="AlphaFoldDB" id="A0A381PTV1"/>
<dbReference type="PANTHER" id="PTHR43007">
    <property type="entry name" value="2-PHOSPHO-L-LACTATE TRANSFERASE"/>
    <property type="match status" value="1"/>
</dbReference>
<dbReference type="InterPro" id="IPR002882">
    <property type="entry name" value="CofD"/>
</dbReference>
<gene>
    <name evidence="3" type="ORF">METZ01_LOCUS23350</name>
</gene>
<dbReference type="EMBL" id="UINC01001093">
    <property type="protein sequence ID" value="SUZ70496.1"/>
    <property type="molecule type" value="Genomic_DNA"/>
</dbReference>
<dbReference type="CDD" id="cd07186">
    <property type="entry name" value="CofD_like"/>
    <property type="match status" value="1"/>
</dbReference>
<dbReference type="InterPro" id="IPR038136">
    <property type="entry name" value="CofD-like_dom_sf"/>
</dbReference>